<feature type="coiled-coil region" evidence="1">
    <location>
        <begin position="399"/>
        <end position="432"/>
    </location>
</feature>
<accession>A0ABT1U460</accession>
<dbReference type="RefSeq" id="WP_256615019.1">
    <property type="nucleotide sequence ID" value="NZ_JANIBK010000037.1"/>
</dbReference>
<gene>
    <name evidence="3" type="ORF">NP596_09155</name>
</gene>
<name>A0ABT1U460_9GAMM</name>
<dbReference type="Gene3D" id="1.20.1600.10">
    <property type="entry name" value="Outer membrane efflux proteins (OEP)"/>
    <property type="match status" value="1"/>
</dbReference>
<dbReference type="Proteomes" id="UP001524586">
    <property type="component" value="Unassembled WGS sequence"/>
</dbReference>
<feature type="signal peptide" evidence="2">
    <location>
        <begin position="1"/>
        <end position="23"/>
    </location>
</feature>
<dbReference type="PANTHER" id="PTHR30203">
    <property type="entry name" value="OUTER MEMBRANE CATION EFFLUX PROTEIN"/>
    <property type="match status" value="1"/>
</dbReference>
<dbReference type="PANTHER" id="PTHR30203:SF24">
    <property type="entry name" value="BLR4935 PROTEIN"/>
    <property type="match status" value="1"/>
</dbReference>
<keyword evidence="2" id="KW-0732">Signal</keyword>
<feature type="chain" id="PRO_5046702960" evidence="2">
    <location>
        <begin position="24"/>
        <end position="437"/>
    </location>
</feature>
<evidence type="ECO:0000313" key="4">
    <source>
        <dbReference type="Proteomes" id="UP001524586"/>
    </source>
</evidence>
<sequence length="437" mass="48434">MTAYGHIKVCLALAWLAVLPCRADDRLPPAVLNPSAPIGAEGQKLLVEHLDPVEVDPALTLPQLLEETLQKYPDRLINEALMQQAEAWQTRGDSWLAGSTALALDYADDRMANDNGSREASANLEFTVWLWGQRDAAQQVAYESHQSAGKQSVAVRLEVAKLLREALWDMALAENRLQQAQINLDISGQLLRKVERRVELGDLPRADLLLAESEHLQHKTLLAQAEAEVMHSRKSYASLTQTTRLPANYLEQQSTLQAIQPDHPFLAAINALVAKQHASVEWAKTTDSVNQPKVIVGAKSAREQRGADDMQSANVGVVIPFGHSTYDAPEIAAANLELSHIMAQREHLARQLEKGLHEAEHALEVNRAELVIARQLKDIAEQHLKMMQTSFEAGEINLLDLLKVQARSLEAVRNAKEQEVKLQRNIALYNQAVGVMP</sequence>
<proteinExistence type="predicted"/>
<comment type="caution">
    <text evidence="3">The sequence shown here is derived from an EMBL/GenBank/DDBJ whole genome shotgun (WGS) entry which is preliminary data.</text>
</comment>
<evidence type="ECO:0000313" key="3">
    <source>
        <dbReference type="EMBL" id="MCQ8128626.1"/>
    </source>
</evidence>
<reference evidence="3 4" key="1">
    <citation type="submission" date="2022-07" db="EMBL/GenBank/DDBJ databases">
        <title>Methylomonas rivi sp. nov., Methylomonas rosea sp. nov., Methylomonas aureus sp. nov. and Methylomonas subterranea sp. nov., four novel methanotrophs isolated from a freshwater creek and the deep terrestrial subsurface.</title>
        <authorList>
            <person name="Abin C."/>
            <person name="Sankaranarayanan K."/>
            <person name="Garner C."/>
            <person name="Sindelar R."/>
            <person name="Kotary K."/>
            <person name="Garner R."/>
            <person name="Barclay S."/>
            <person name="Lawson P."/>
            <person name="Krumholz L."/>
        </authorList>
    </citation>
    <scope>NUCLEOTIDE SEQUENCE [LARGE SCALE GENOMIC DNA]</scope>
    <source>
        <strain evidence="3 4">WSC-6</strain>
    </source>
</reference>
<dbReference type="EMBL" id="JANIBK010000037">
    <property type="protein sequence ID" value="MCQ8128626.1"/>
    <property type="molecule type" value="Genomic_DNA"/>
</dbReference>
<evidence type="ECO:0000256" key="2">
    <source>
        <dbReference type="SAM" id="SignalP"/>
    </source>
</evidence>
<protein>
    <submittedName>
        <fullName evidence="3">TolC family protein</fullName>
    </submittedName>
</protein>
<evidence type="ECO:0000256" key="1">
    <source>
        <dbReference type="SAM" id="Coils"/>
    </source>
</evidence>
<keyword evidence="1" id="KW-0175">Coiled coil</keyword>
<keyword evidence="4" id="KW-1185">Reference proteome</keyword>
<organism evidence="3 4">
    <name type="scientific">Methylomonas rivi</name>
    <dbReference type="NCBI Taxonomy" id="2952226"/>
    <lineage>
        <taxon>Bacteria</taxon>
        <taxon>Pseudomonadati</taxon>
        <taxon>Pseudomonadota</taxon>
        <taxon>Gammaproteobacteria</taxon>
        <taxon>Methylococcales</taxon>
        <taxon>Methylococcaceae</taxon>
        <taxon>Methylomonas</taxon>
    </lineage>
</organism>
<dbReference type="InterPro" id="IPR010131">
    <property type="entry name" value="MdtP/NodT-like"/>
</dbReference>
<dbReference type="SUPFAM" id="SSF56954">
    <property type="entry name" value="Outer membrane efflux proteins (OEP)"/>
    <property type="match status" value="1"/>
</dbReference>